<evidence type="ECO:0000313" key="2">
    <source>
        <dbReference type="EMBL" id="RXN15010.1"/>
    </source>
</evidence>
<feature type="compositionally biased region" description="Basic and acidic residues" evidence="1">
    <location>
        <begin position="232"/>
        <end position="247"/>
    </location>
</feature>
<dbReference type="EMBL" id="QBIY01012866">
    <property type="protein sequence ID" value="RXN15010.1"/>
    <property type="molecule type" value="Genomic_DNA"/>
</dbReference>
<evidence type="ECO:0000256" key="1">
    <source>
        <dbReference type="SAM" id="MobiDB-lite"/>
    </source>
</evidence>
<gene>
    <name evidence="2" type="ORF">ROHU_028332</name>
</gene>
<dbReference type="AlphaFoldDB" id="A0A498M3A1"/>
<dbReference type="Proteomes" id="UP000290572">
    <property type="component" value="Unassembled WGS sequence"/>
</dbReference>
<keyword evidence="3" id="KW-1185">Reference proteome</keyword>
<organism evidence="2 3">
    <name type="scientific">Labeo rohita</name>
    <name type="common">Indian major carp</name>
    <name type="synonym">Cyprinus rohita</name>
    <dbReference type="NCBI Taxonomy" id="84645"/>
    <lineage>
        <taxon>Eukaryota</taxon>
        <taxon>Metazoa</taxon>
        <taxon>Chordata</taxon>
        <taxon>Craniata</taxon>
        <taxon>Vertebrata</taxon>
        <taxon>Euteleostomi</taxon>
        <taxon>Actinopterygii</taxon>
        <taxon>Neopterygii</taxon>
        <taxon>Teleostei</taxon>
        <taxon>Ostariophysi</taxon>
        <taxon>Cypriniformes</taxon>
        <taxon>Cyprinidae</taxon>
        <taxon>Labeoninae</taxon>
        <taxon>Labeonini</taxon>
        <taxon>Labeo</taxon>
    </lineage>
</organism>
<reference evidence="2 3" key="1">
    <citation type="submission" date="2018-03" db="EMBL/GenBank/DDBJ databases">
        <title>Draft genome sequence of Rohu Carp (Labeo rohita).</title>
        <authorList>
            <person name="Das P."/>
            <person name="Kushwaha B."/>
            <person name="Joshi C.G."/>
            <person name="Kumar D."/>
            <person name="Nagpure N.S."/>
            <person name="Sahoo L."/>
            <person name="Das S.P."/>
            <person name="Bit A."/>
            <person name="Patnaik S."/>
            <person name="Meher P.K."/>
            <person name="Jayasankar P."/>
            <person name="Koringa P.G."/>
            <person name="Patel N.V."/>
            <person name="Hinsu A.T."/>
            <person name="Kumar R."/>
            <person name="Pandey M."/>
            <person name="Agarwal S."/>
            <person name="Srivastava S."/>
            <person name="Singh M."/>
            <person name="Iquebal M.A."/>
            <person name="Jaiswal S."/>
            <person name="Angadi U.B."/>
            <person name="Kumar N."/>
            <person name="Raza M."/>
            <person name="Shah T.M."/>
            <person name="Rai A."/>
            <person name="Jena J.K."/>
        </authorList>
    </citation>
    <scope>NUCLEOTIDE SEQUENCE [LARGE SCALE GENOMIC DNA]</scope>
    <source>
        <strain evidence="2">DASCIFA01</strain>
        <tissue evidence="2">Testis</tissue>
    </source>
</reference>
<accession>A0A498M3A1</accession>
<comment type="caution">
    <text evidence="2">The sequence shown here is derived from an EMBL/GenBank/DDBJ whole genome shotgun (WGS) entry which is preliminary data.</text>
</comment>
<name>A0A498M3A1_LABRO</name>
<feature type="region of interest" description="Disordered" evidence="1">
    <location>
        <begin position="49"/>
        <end position="247"/>
    </location>
</feature>
<evidence type="ECO:0000313" key="3">
    <source>
        <dbReference type="Proteomes" id="UP000290572"/>
    </source>
</evidence>
<protein>
    <submittedName>
        <fullName evidence="2">Uncharacterized protein</fullName>
    </submittedName>
</protein>
<dbReference type="STRING" id="84645.A0A498M3A1"/>
<sequence>MPGPPRYPCGGWRFDPSCVLPNPTGRPGNTRGEARRPFFRPYLVLVPDPSSHGAGGLGLIPRPPESSLRGLAPLEKPPLELSSHACGDPSSPRAGGANLPPCPPESSLRGLAPLEKPPLELSTHACGDPSSPGAGAANLPPCPPESSLRGAAASPEPPTAAGRIRPDPRQAYRTPPAPSRSDPGGRSYGPPYFRAPTLRPGPRGLKAGSTDSPRRPLSDAATPESTPPPGGRDTDPRTLKGQTFDRP</sequence>
<proteinExistence type="predicted"/>